<dbReference type="Gene3D" id="3.40.1350.10">
    <property type="match status" value="1"/>
</dbReference>
<dbReference type="KEGG" id="mpsy:CEK71_19670"/>
<dbReference type="Gene3D" id="3.30.65.10">
    <property type="entry name" value="Bacterial Topoisomerase I, domain 1"/>
    <property type="match status" value="1"/>
</dbReference>
<dbReference type="Pfam" id="PF01396">
    <property type="entry name" value="Zn_ribbon_Top1"/>
    <property type="match status" value="1"/>
</dbReference>
<accession>A0A1Z4C3J6</accession>
<keyword evidence="5" id="KW-1185">Reference proteome</keyword>
<dbReference type="InterPro" id="IPR052906">
    <property type="entry name" value="Type_IV_Methyl-Rstrct_Enzyme"/>
</dbReference>
<keyword evidence="4" id="KW-0378">Hydrolase</keyword>
<feature type="domain" description="DNA topoisomerase type IA zn finger" evidence="2">
    <location>
        <begin position="220"/>
        <end position="260"/>
    </location>
</feature>
<proteinExistence type="predicted"/>
<dbReference type="GO" id="GO:0003677">
    <property type="term" value="F:DNA binding"/>
    <property type="evidence" value="ECO:0007669"/>
    <property type="project" value="InterPro"/>
</dbReference>
<keyword evidence="4" id="KW-0540">Nuclease</keyword>
<dbReference type="InterPro" id="IPR011856">
    <property type="entry name" value="tRNA_endonuc-like_dom_sf"/>
</dbReference>
<dbReference type="GO" id="GO:0006265">
    <property type="term" value="P:DNA topological change"/>
    <property type="evidence" value="ECO:0007669"/>
    <property type="project" value="InterPro"/>
</dbReference>
<dbReference type="PANTHER" id="PTHR30015">
    <property type="entry name" value="MRR RESTRICTION SYSTEM PROTEIN"/>
    <property type="match status" value="1"/>
</dbReference>
<evidence type="ECO:0000313" key="4">
    <source>
        <dbReference type="EMBL" id="ASF48103.1"/>
    </source>
</evidence>
<evidence type="ECO:0000313" key="5">
    <source>
        <dbReference type="Proteomes" id="UP000197019"/>
    </source>
</evidence>
<dbReference type="AlphaFoldDB" id="A0A1Z4C3J6"/>
<dbReference type="GO" id="GO:0005694">
    <property type="term" value="C:chromosome"/>
    <property type="evidence" value="ECO:0007669"/>
    <property type="project" value="InterPro"/>
</dbReference>
<evidence type="ECO:0000259" key="3">
    <source>
        <dbReference type="Pfam" id="PF04471"/>
    </source>
</evidence>
<gene>
    <name evidence="4" type="ORF">CEK71_19670</name>
</gene>
<dbReference type="GO" id="GO:0015666">
    <property type="term" value="F:restriction endodeoxyribonuclease activity"/>
    <property type="evidence" value="ECO:0007669"/>
    <property type="project" value="TreeGrafter"/>
</dbReference>
<keyword evidence="4" id="KW-0255">Endonuclease</keyword>
<evidence type="ECO:0000259" key="2">
    <source>
        <dbReference type="Pfam" id="PF01396"/>
    </source>
</evidence>
<dbReference type="InterPro" id="IPR011335">
    <property type="entry name" value="Restrct_endonuc-II-like"/>
</dbReference>
<dbReference type="GO" id="GO:0009307">
    <property type="term" value="P:DNA restriction-modification system"/>
    <property type="evidence" value="ECO:0007669"/>
    <property type="project" value="InterPro"/>
</dbReference>
<dbReference type="EMBL" id="CP022129">
    <property type="protein sequence ID" value="ASF48103.1"/>
    <property type="molecule type" value="Genomic_DNA"/>
</dbReference>
<sequence length="261" mass="29108">MWSLIITFFVVIAVIDVLVKGVKKAAKPTRRNTAKRKARPQRTATAKSSDHQALKKAFTPNAHTNAPALTPHRKGVAIHWTTTFLRALEWKRYEEICMEYLRIKNCMAEVTCIGADGGIDIRIKNPEGKVFAVAQCKAWSRPIGVNLIRELYGVMAAEKVKHGIFLTTSEYTPAALAFAKGKNLLLIDSDELIALINGLDDTNKKRLGDIATQGDYTTPTCVRCDTKMVRRTAKTGKNAGNEFWGCVNYPKCRIVMNIKQQ</sequence>
<dbReference type="OrthoDB" id="5782056at2"/>
<name>A0A1Z4C3J6_9GAMM</name>
<dbReference type="Proteomes" id="UP000197019">
    <property type="component" value="Chromosome"/>
</dbReference>
<organism evidence="4 5">
    <name type="scientific">Methylovulum psychrotolerans</name>
    <dbReference type="NCBI Taxonomy" id="1704499"/>
    <lineage>
        <taxon>Bacteria</taxon>
        <taxon>Pseudomonadati</taxon>
        <taxon>Pseudomonadota</taxon>
        <taxon>Gammaproteobacteria</taxon>
        <taxon>Methylococcales</taxon>
        <taxon>Methylococcaceae</taxon>
        <taxon>Methylovulum</taxon>
    </lineage>
</organism>
<dbReference type="InterPro" id="IPR007560">
    <property type="entry name" value="Restrct_endonuc_IV_Mrr"/>
</dbReference>
<dbReference type="InterPro" id="IPR013498">
    <property type="entry name" value="Topo_IA_Znf"/>
</dbReference>
<dbReference type="RefSeq" id="WP_088620973.1">
    <property type="nucleotide sequence ID" value="NZ_CP022129.1"/>
</dbReference>
<reference evidence="4 5" key="1">
    <citation type="submission" date="2017-06" db="EMBL/GenBank/DDBJ databases">
        <title>Genome Sequencing of the methanotroph Methylovulum psychrotolerants str. HV10-M2 isolated from a high-altitude environment.</title>
        <authorList>
            <person name="Mateos-Rivera A."/>
        </authorList>
    </citation>
    <scope>NUCLEOTIDE SEQUENCE [LARGE SCALE GENOMIC DNA]</scope>
    <source>
        <strain evidence="4 5">HV10_M2</strain>
    </source>
</reference>
<feature type="domain" description="Restriction endonuclease type IV Mrr" evidence="3">
    <location>
        <begin position="85"/>
        <end position="196"/>
    </location>
</feature>
<evidence type="ECO:0000256" key="1">
    <source>
        <dbReference type="SAM" id="MobiDB-lite"/>
    </source>
</evidence>
<dbReference type="REBASE" id="209088">
    <property type="entry name" value="MpsM2Mrr2P"/>
</dbReference>
<protein>
    <submittedName>
        <fullName evidence="4">Restriction endonuclease</fullName>
    </submittedName>
</protein>
<dbReference type="Pfam" id="PF04471">
    <property type="entry name" value="Mrr_cat"/>
    <property type="match status" value="1"/>
</dbReference>
<dbReference type="SUPFAM" id="SSF52980">
    <property type="entry name" value="Restriction endonuclease-like"/>
    <property type="match status" value="1"/>
</dbReference>
<feature type="region of interest" description="Disordered" evidence="1">
    <location>
        <begin position="28"/>
        <end position="52"/>
    </location>
</feature>
<dbReference type="SUPFAM" id="SSF57783">
    <property type="entry name" value="Zinc beta-ribbon"/>
    <property type="match status" value="1"/>
</dbReference>
<dbReference type="GO" id="GO:0003916">
    <property type="term" value="F:DNA topoisomerase activity"/>
    <property type="evidence" value="ECO:0007669"/>
    <property type="project" value="InterPro"/>
</dbReference>
<dbReference type="PANTHER" id="PTHR30015:SF7">
    <property type="entry name" value="TYPE IV METHYL-DIRECTED RESTRICTION ENZYME ECOKMRR"/>
    <property type="match status" value="1"/>
</dbReference>
<feature type="compositionally biased region" description="Basic residues" evidence="1">
    <location>
        <begin position="28"/>
        <end position="40"/>
    </location>
</feature>